<protein>
    <submittedName>
        <fullName evidence="7">Biofilm operon icaADBC HTH-type negative transcriptional regulator IcaR</fullName>
    </submittedName>
</protein>
<dbReference type="KEGG" id="ccho:CCHOA_03310"/>
<dbReference type="EMBL" id="CP033896">
    <property type="protein sequence ID" value="AZA13074.1"/>
    <property type="molecule type" value="Genomic_DNA"/>
</dbReference>
<keyword evidence="8" id="KW-1185">Reference proteome</keyword>
<keyword evidence="2 4" id="KW-0238">DNA-binding</keyword>
<dbReference type="PRINTS" id="PR00455">
    <property type="entry name" value="HTHTETR"/>
</dbReference>
<gene>
    <name evidence="7" type="primary">icaR</name>
    <name evidence="7" type="ORF">CCHOA_03310</name>
</gene>
<evidence type="ECO:0000256" key="4">
    <source>
        <dbReference type="PROSITE-ProRule" id="PRU00335"/>
    </source>
</evidence>
<evidence type="ECO:0000313" key="7">
    <source>
        <dbReference type="EMBL" id="AZA13074.1"/>
    </source>
</evidence>
<dbReference type="Proteomes" id="UP000269019">
    <property type="component" value="Chromosome"/>
</dbReference>
<evidence type="ECO:0000313" key="8">
    <source>
        <dbReference type="Proteomes" id="UP000269019"/>
    </source>
</evidence>
<dbReference type="GO" id="GO:0003700">
    <property type="term" value="F:DNA-binding transcription factor activity"/>
    <property type="evidence" value="ECO:0007669"/>
    <property type="project" value="TreeGrafter"/>
</dbReference>
<feature type="domain" description="HTH tetR-type" evidence="6">
    <location>
        <begin position="77"/>
        <end position="137"/>
    </location>
</feature>
<sequence>MRTCTRLPGRINDTTASRRPVLLALQRLAGYHPPAPVMTKPSAVDYLRRLRPSHSRKNTMAGAVGRPRKQSPRRRGDTAREEILDAAAELFTVRGFATTSTHQIAEAVGIRQASLYYHFPSKTEIYVTLLSSMIDPAQRLAQALFTLEASAPLRLWALVAAESRLLYSTRWNVGRLFQLPVAHSEELQPYMDARAQLQASFRQLAAMIVGDGDPRLDLPFYLAQSVTEMRPNNGIAPYQGDGIPEVAVVVADAALRTLDAELPKDRVSRTLAMLAEVANSLA</sequence>
<feature type="DNA-binding region" description="H-T-H motif" evidence="4">
    <location>
        <begin position="100"/>
        <end position="119"/>
    </location>
</feature>
<accession>A0A3G6JAS9</accession>
<dbReference type="PROSITE" id="PS50977">
    <property type="entry name" value="HTH_TETR_2"/>
    <property type="match status" value="1"/>
</dbReference>
<dbReference type="GO" id="GO:0000976">
    <property type="term" value="F:transcription cis-regulatory region binding"/>
    <property type="evidence" value="ECO:0007669"/>
    <property type="project" value="TreeGrafter"/>
</dbReference>
<evidence type="ECO:0000256" key="2">
    <source>
        <dbReference type="ARBA" id="ARBA00023125"/>
    </source>
</evidence>
<keyword evidence="1" id="KW-0805">Transcription regulation</keyword>
<dbReference type="Gene3D" id="1.10.357.10">
    <property type="entry name" value="Tetracycline Repressor, domain 2"/>
    <property type="match status" value="1"/>
</dbReference>
<dbReference type="PANTHER" id="PTHR30055:SF234">
    <property type="entry name" value="HTH-TYPE TRANSCRIPTIONAL REGULATOR BETI"/>
    <property type="match status" value="1"/>
</dbReference>
<evidence type="ECO:0000259" key="6">
    <source>
        <dbReference type="PROSITE" id="PS50977"/>
    </source>
</evidence>
<proteinExistence type="predicted"/>
<evidence type="ECO:0000256" key="5">
    <source>
        <dbReference type="SAM" id="MobiDB-lite"/>
    </source>
</evidence>
<reference evidence="7 8" key="1">
    <citation type="submission" date="2018-11" db="EMBL/GenBank/DDBJ databases">
        <authorList>
            <person name="Kleinhagauer T."/>
            <person name="Glaeser S.P."/>
            <person name="Spergser J."/>
            <person name="Ruckert C."/>
            <person name="Kaempfer P."/>
            <person name="Busse H.-J."/>
        </authorList>
    </citation>
    <scope>NUCLEOTIDE SEQUENCE [LARGE SCALE GENOMIC DNA]</scope>
    <source>
        <strain evidence="7 8">200CH</strain>
    </source>
</reference>
<name>A0A3G6JAS9_9CORY</name>
<evidence type="ECO:0000256" key="3">
    <source>
        <dbReference type="ARBA" id="ARBA00023163"/>
    </source>
</evidence>
<dbReference type="InterPro" id="IPR001647">
    <property type="entry name" value="HTH_TetR"/>
</dbReference>
<organism evidence="7 8">
    <name type="scientific">Corynebacterium choanae</name>
    <dbReference type="NCBI Taxonomy" id="1862358"/>
    <lineage>
        <taxon>Bacteria</taxon>
        <taxon>Bacillati</taxon>
        <taxon>Actinomycetota</taxon>
        <taxon>Actinomycetes</taxon>
        <taxon>Mycobacteriales</taxon>
        <taxon>Corynebacteriaceae</taxon>
        <taxon>Corynebacterium</taxon>
    </lineage>
</organism>
<dbReference type="InterPro" id="IPR009057">
    <property type="entry name" value="Homeodomain-like_sf"/>
</dbReference>
<feature type="region of interest" description="Disordered" evidence="5">
    <location>
        <begin position="55"/>
        <end position="78"/>
    </location>
</feature>
<dbReference type="SUPFAM" id="SSF46689">
    <property type="entry name" value="Homeodomain-like"/>
    <property type="match status" value="1"/>
</dbReference>
<dbReference type="PANTHER" id="PTHR30055">
    <property type="entry name" value="HTH-TYPE TRANSCRIPTIONAL REGULATOR RUTR"/>
    <property type="match status" value="1"/>
</dbReference>
<dbReference type="InterPro" id="IPR050109">
    <property type="entry name" value="HTH-type_TetR-like_transc_reg"/>
</dbReference>
<dbReference type="Pfam" id="PF00440">
    <property type="entry name" value="TetR_N"/>
    <property type="match status" value="1"/>
</dbReference>
<evidence type="ECO:0000256" key="1">
    <source>
        <dbReference type="ARBA" id="ARBA00023015"/>
    </source>
</evidence>
<dbReference type="AlphaFoldDB" id="A0A3G6JAS9"/>
<keyword evidence="3" id="KW-0804">Transcription</keyword>